<evidence type="ECO:0000256" key="2">
    <source>
        <dbReference type="ARBA" id="ARBA00022823"/>
    </source>
</evidence>
<comment type="function">
    <text evidence="3">The glycine cleavage system catalyzes the degradation of glycine. The H protein shuttles the methylamine group of glycine from the P protein to the T protein.</text>
</comment>
<dbReference type="PROSITE" id="PS50968">
    <property type="entry name" value="BIOTINYL_LIPOYL"/>
    <property type="match status" value="1"/>
</dbReference>
<feature type="domain" description="Lipoyl-binding" evidence="5">
    <location>
        <begin position="23"/>
        <end position="105"/>
    </location>
</feature>
<protein>
    <recommendedName>
        <fullName evidence="3">Glycine cleavage system H protein</fullName>
    </recommendedName>
</protein>
<dbReference type="PANTHER" id="PTHR11715:SF3">
    <property type="entry name" value="GLYCINE CLEAVAGE SYSTEM H PROTEIN-RELATED"/>
    <property type="match status" value="1"/>
</dbReference>
<dbReference type="PANTHER" id="PTHR11715">
    <property type="entry name" value="GLYCINE CLEAVAGE SYSTEM H PROTEIN"/>
    <property type="match status" value="1"/>
</dbReference>
<name>A0A7C6EIJ0_UNCW3</name>
<dbReference type="InterPro" id="IPR003016">
    <property type="entry name" value="2-oxoA_DH_lipoyl-BS"/>
</dbReference>
<dbReference type="GO" id="GO:0019464">
    <property type="term" value="P:glycine decarboxylation via glycine cleavage system"/>
    <property type="evidence" value="ECO:0007669"/>
    <property type="project" value="UniProtKB-UniRule"/>
</dbReference>
<dbReference type="Pfam" id="PF01597">
    <property type="entry name" value="GCV_H"/>
    <property type="match status" value="1"/>
</dbReference>
<evidence type="ECO:0000256" key="4">
    <source>
        <dbReference type="PIRSR" id="PIRSR617453-50"/>
    </source>
</evidence>
<dbReference type="InterPro" id="IPR033753">
    <property type="entry name" value="GCV_H/Fam206"/>
</dbReference>
<dbReference type="InterPro" id="IPR002930">
    <property type="entry name" value="GCV_H"/>
</dbReference>
<dbReference type="CDD" id="cd06848">
    <property type="entry name" value="GCS_H"/>
    <property type="match status" value="1"/>
</dbReference>
<dbReference type="GO" id="GO:0005829">
    <property type="term" value="C:cytosol"/>
    <property type="evidence" value="ECO:0007669"/>
    <property type="project" value="TreeGrafter"/>
</dbReference>
<dbReference type="InterPro" id="IPR017453">
    <property type="entry name" value="GCV_H_sub"/>
</dbReference>
<dbReference type="GO" id="GO:0009249">
    <property type="term" value="P:protein lipoylation"/>
    <property type="evidence" value="ECO:0007669"/>
    <property type="project" value="TreeGrafter"/>
</dbReference>
<dbReference type="InterPro" id="IPR000089">
    <property type="entry name" value="Biotin_lipoyl"/>
</dbReference>
<proteinExistence type="inferred from homology"/>
<evidence type="ECO:0000256" key="3">
    <source>
        <dbReference type="HAMAP-Rule" id="MF_00272"/>
    </source>
</evidence>
<sequence length="128" mass="13994">MANIIEGLKYTREHEWAKIEGGIAITGITDYAQSELSDIVMVEPPKVGTQIKAGDAVGTIEAVKAVSDLFAPLSGEVIEVNEKVVKEPAIINRDPYNEGWIYKIKVNNPSEAENLLSAEQYKELIAGH</sequence>
<dbReference type="NCBIfam" id="TIGR00527">
    <property type="entry name" value="gcvH"/>
    <property type="match status" value="1"/>
</dbReference>
<gene>
    <name evidence="3 6" type="primary">gcvH</name>
    <name evidence="6" type="ORF">ENV70_01850</name>
</gene>
<reference evidence="6" key="1">
    <citation type="journal article" date="2020" name="mSystems">
        <title>Genome- and Community-Level Interaction Insights into Carbon Utilization and Element Cycling Functions of Hydrothermarchaeota in Hydrothermal Sediment.</title>
        <authorList>
            <person name="Zhou Z."/>
            <person name="Liu Y."/>
            <person name="Xu W."/>
            <person name="Pan J."/>
            <person name="Luo Z.H."/>
            <person name="Li M."/>
        </authorList>
    </citation>
    <scope>NUCLEOTIDE SEQUENCE [LARGE SCALE GENOMIC DNA]</scope>
    <source>
        <strain evidence="6">SpSt-783</strain>
    </source>
</reference>
<dbReference type="EMBL" id="DTHJ01000045">
    <property type="protein sequence ID" value="HHS62347.1"/>
    <property type="molecule type" value="Genomic_DNA"/>
</dbReference>
<comment type="subunit">
    <text evidence="3">The glycine cleavage system is composed of four proteins: P, T, L and H.</text>
</comment>
<dbReference type="Gene3D" id="2.40.50.100">
    <property type="match status" value="1"/>
</dbReference>
<dbReference type="NCBIfam" id="NF002270">
    <property type="entry name" value="PRK01202.1"/>
    <property type="match status" value="1"/>
</dbReference>
<dbReference type="SUPFAM" id="SSF51230">
    <property type="entry name" value="Single hybrid motif"/>
    <property type="match status" value="1"/>
</dbReference>
<dbReference type="GO" id="GO:0005960">
    <property type="term" value="C:glycine cleavage complex"/>
    <property type="evidence" value="ECO:0007669"/>
    <property type="project" value="InterPro"/>
</dbReference>
<evidence type="ECO:0000259" key="5">
    <source>
        <dbReference type="PROSITE" id="PS50968"/>
    </source>
</evidence>
<evidence type="ECO:0000256" key="1">
    <source>
        <dbReference type="ARBA" id="ARBA00009249"/>
    </source>
</evidence>
<comment type="cofactor">
    <cofactor evidence="3">
        <name>(R)-lipoate</name>
        <dbReference type="ChEBI" id="CHEBI:83088"/>
    </cofactor>
    <text evidence="3">Binds 1 lipoyl cofactor covalently.</text>
</comment>
<dbReference type="HAMAP" id="MF_00272">
    <property type="entry name" value="GcvH"/>
    <property type="match status" value="1"/>
</dbReference>
<comment type="similarity">
    <text evidence="1 3">Belongs to the GcvH family.</text>
</comment>
<accession>A0A7C6EIJ0</accession>
<feature type="modified residue" description="N6-lipoyllysine" evidence="3 4">
    <location>
        <position position="64"/>
    </location>
</feature>
<organism evidence="6">
    <name type="scientific">candidate division WOR-3 bacterium</name>
    <dbReference type="NCBI Taxonomy" id="2052148"/>
    <lineage>
        <taxon>Bacteria</taxon>
        <taxon>Bacteria division WOR-3</taxon>
    </lineage>
</organism>
<dbReference type="PROSITE" id="PS00189">
    <property type="entry name" value="LIPOYL"/>
    <property type="match status" value="1"/>
</dbReference>
<dbReference type="AlphaFoldDB" id="A0A7C6EIJ0"/>
<keyword evidence="2 3" id="KW-0450">Lipoyl</keyword>
<evidence type="ECO:0000313" key="6">
    <source>
        <dbReference type="EMBL" id="HHS62347.1"/>
    </source>
</evidence>
<dbReference type="InterPro" id="IPR011053">
    <property type="entry name" value="Single_hybrid_motif"/>
</dbReference>
<comment type="caution">
    <text evidence="6">The sequence shown here is derived from an EMBL/GenBank/DDBJ whole genome shotgun (WGS) entry which is preliminary data.</text>
</comment>